<protein>
    <submittedName>
        <fullName evidence="2">Gag-Pol polyprotein</fullName>
    </submittedName>
</protein>
<dbReference type="PROSITE" id="PS50879">
    <property type="entry name" value="RNASE_H_1"/>
    <property type="match status" value="1"/>
</dbReference>
<sequence>MAYKKEIFRIKEKFSNHYAVYTDGSKLEEKVAAAAYFLGHPDRSKAARLREGASVFSAELEGIALALTEIKKLTKYHKNFIYSDSLSALQAIQSKNFKIIDIRRLYNLIRKFPPYIHISFVWIPAHIGIRGNENVDELAKAALNRASCLGKLICWSNLKPKINAYIHSVWQNNWDAEGANKLHEVLPNFGKDLHRRGEGAGRK</sequence>
<evidence type="ECO:0000313" key="2">
    <source>
        <dbReference type="EMBL" id="GFN79784.1"/>
    </source>
</evidence>
<organism evidence="2 3">
    <name type="scientific">Plakobranchus ocellatus</name>
    <dbReference type="NCBI Taxonomy" id="259542"/>
    <lineage>
        <taxon>Eukaryota</taxon>
        <taxon>Metazoa</taxon>
        <taxon>Spiralia</taxon>
        <taxon>Lophotrochozoa</taxon>
        <taxon>Mollusca</taxon>
        <taxon>Gastropoda</taxon>
        <taxon>Heterobranchia</taxon>
        <taxon>Euthyneura</taxon>
        <taxon>Panpulmonata</taxon>
        <taxon>Sacoglossa</taxon>
        <taxon>Placobranchoidea</taxon>
        <taxon>Plakobranchidae</taxon>
        <taxon>Plakobranchus</taxon>
    </lineage>
</organism>
<dbReference type="GO" id="GO:0004523">
    <property type="term" value="F:RNA-DNA hybrid ribonuclease activity"/>
    <property type="evidence" value="ECO:0007669"/>
    <property type="project" value="InterPro"/>
</dbReference>
<name>A0AAV3YAI3_9GAST</name>
<dbReference type="Gene3D" id="3.30.420.10">
    <property type="entry name" value="Ribonuclease H-like superfamily/Ribonuclease H"/>
    <property type="match status" value="1"/>
</dbReference>
<dbReference type="Pfam" id="PF00075">
    <property type="entry name" value="RNase_H"/>
    <property type="match status" value="1"/>
</dbReference>
<evidence type="ECO:0000313" key="3">
    <source>
        <dbReference type="Proteomes" id="UP000735302"/>
    </source>
</evidence>
<dbReference type="CDD" id="cd09276">
    <property type="entry name" value="Rnase_HI_RT_non_LTR"/>
    <property type="match status" value="1"/>
</dbReference>
<dbReference type="SUPFAM" id="SSF53098">
    <property type="entry name" value="Ribonuclease H-like"/>
    <property type="match status" value="1"/>
</dbReference>
<dbReference type="InterPro" id="IPR036397">
    <property type="entry name" value="RNaseH_sf"/>
</dbReference>
<evidence type="ECO:0000259" key="1">
    <source>
        <dbReference type="PROSITE" id="PS50879"/>
    </source>
</evidence>
<comment type="caution">
    <text evidence="2">The sequence shown here is derived from an EMBL/GenBank/DDBJ whole genome shotgun (WGS) entry which is preliminary data.</text>
</comment>
<dbReference type="GO" id="GO:0003676">
    <property type="term" value="F:nucleic acid binding"/>
    <property type="evidence" value="ECO:0007669"/>
    <property type="project" value="InterPro"/>
</dbReference>
<gene>
    <name evidence="2" type="ORF">PoB_000629000</name>
</gene>
<reference evidence="2 3" key="1">
    <citation type="journal article" date="2021" name="Elife">
        <title>Chloroplast acquisition without the gene transfer in kleptoplastic sea slugs, Plakobranchus ocellatus.</title>
        <authorList>
            <person name="Maeda T."/>
            <person name="Takahashi S."/>
            <person name="Yoshida T."/>
            <person name="Shimamura S."/>
            <person name="Takaki Y."/>
            <person name="Nagai Y."/>
            <person name="Toyoda A."/>
            <person name="Suzuki Y."/>
            <person name="Arimoto A."/>
            <person name="Ishii H."/>
            <person name="Satoh N."/>
            <person name="Nishiyama T."/>
            <person name="Hasebe M."/>
            <person name="Maruyama T."/>
            <person name="Minagawa J."/>
            <person name="Obokata J."/>
            <person name="Shigenobu S."/>
        </authorList>
    </citation>
    <scope>NUCLEOTIDE SEQUENCE [LARGE SCALE GENOMIC DNA]</scope>
</reference>
<proteinExistence type="predicted"/>
<dbReference type="InterPro" id="IPR012337">
    <property type="entry name" value="RNaseH-like_sf"/>
</dbReference>
<feature type="domain" description="RNase H type-1" evidence="1">
    <location>
        <begin position="14"/>
        <end position="144"/>
    </location>
</feature>
<dbReference type="EMBL" id="BLXT01000744">
    <property type="protein sequence ID" value="GFN79784.1"/>
    <property type="molecule type" value="Genomic_DNA"/>
</dbReference>
<dbReference type="Proteomes" id="UP000735302">
    <property type="component" value="Unassembled WGS sequence"/>
</dbReference>
<dbReference type="AlphaFoldDB" id="A0AAV3YAI3"/>
<dbReference type="InterPro" id="IPR002156">
    <property type="entry name" value="RNaseH_domain"/>
</dbReference>
<keyword evidence="3" id="KW-1185">Reference proteome</keyword>
<accession>A0AAV3YAI3</accession>